<feature type="compositionally biased region" description="Polar residues" evidence="1">
    <location>
        <begin position="112"/>
        <end position="132"/>
    </location>
</feature>
<evidence type="ECO:0000256" key="1">
    <source>
        <dbReference type="SAM" id="MobiDB-lite"/>
    </source>
</evidence>
<feature type="compositionally biased region" description="Polar residues" evidence="1">
    <location>
        <begin position="140"/>
        <end position="162"/>
    </location>
</feature>
<evidence type="ECO:0000313" key="2">
    <source>
        <dbReference type="EMBL" id="QHT25426.1"/>
    </source>
</evidence>
<protein>
    <submittedName>
        <fullName evidence="2">Uncharacterized protein</fullName>
    </submittedName>
</protein>
<organism evidence="2">
    <name type="scientific">viral metagenome</name>
    <dbReference type="NCBI Taxonomy" id="1070528"/>
    <lineage>
        <taxon>unclassified sequences</taxon>
        <taxon>metagenomes</taxon>
        <taxon>organismal metagenomes</taxon>
    </lineage>
</organism>
<dbReference type="AlphaFoldDB" id="A0A6C0E8G7"/>
<dbReference type="EMBL" id="MN739767">
    <property type="protein sequence ID" value="QHT25426.1"/>
    <property type="molecule type" value="Genomic_DNA"/>
</dbReference>
<accession>A0A6C0E8G7</accession>
<proteinExistence type="predicted"/>
<name>A0A6C0E8G7_9ZZZZ</name>
<feature type="region of interest" description="Disordered" evidence="1">
    <location>
        <begin position="82"/>
        <end position="162"/>
    </location>
</feature>
<reference evidence="2" key="1">
    <citation type="journal article" date="2020" name="Nature">
        <title>Giant virus diversity and host interactions through global metagenomics.</title>
        <authorList>
            <person name="Schulz F."/>
            <person name="Roux S."/>
            <person name="Paez-Espino D."/>
            <person name="Jungbluth S."/>
            <person name="Walsh D.A."/>
            <person name="Denef V.J."/>
            <person name="McMahon K.D."/>
            <person name="Konstantinidis K.T."/>
            <person name="Eloe-Fadrosh E.A."/>
            <person name="Kyrpides N.C."/>
            <person name="Woyke T."/>
        </authorList>
    </citation>
    <scope>NUCLEOTIDE SEQUENCE</scope>
    <source>
        <strain evidence="2">GVMAG-M-3300023179-152</strain>
    </source>
</reference>
<sequence length="162" mass="18138">MSKKYVMANINIPLQINIDDNNQITPLTDYVKVSITKCDSLPEKSSENFTIMEQINKLFSNDEPNIIDDVVLFSKIEDGTINIVPDTDSSTDSGSESSDDSDSTEESETNDQPEPTQEPTQESRITISTNELLNKKPKSQHLNTSFKNKPTTSSRYTLKNLS</sequence>
<feature type="compositionally biased region" description="Acidic residues" evidence="1">
    <location>
        <begin position="97"/>
        <end position="111"/>
    </location>
</feature>
<feature type="compositionally biased region" description="Low complexity" evidence="1">
    <location>
        <begin position="86"/>
        <end position="96"/>
    </location>
</feature>